<protein>
    <recommendedName>
        <fullName evidence="5">MYND-type domain-containing protein</fullName>
    </recommendedName>
</protein>
<dbReference type="Proteomes" id="UP001498398">
    <property type="component" value="Unassembled WGS sequence"/>
</dbReference>
<evidence type="ECO:0000259" key="5">
    <source>
        <dbReference type="PROSITE" id="PS50865"/>
    </source>
</evidence>
<feature type="domain" description="MYND-type" evidence="5">
    <location>
        <begin position="425"/>
        <end position="466"/>
    </location>
</feature>
<name>A0ABR1J385_9AGAR</name>
<sequence>MIPGYHVFSLSIHKEAYTRLRWDLPSSPLPDSLHQMELVGRAIDYLVNEINNDLDKDFFRDRVKEDREQNWPDLWRWTSFLLQNFVIDCTLPTIPQVVDIRERLIPSAFLLLNNLHLSCPPDVEIEVYVHQKAEDAPDLFPTCLGLWLYCMENLHPLEYSSMRPVHTILQLTDSGAPLFPHFRDTLARTPNLWKISFRYIAMQVQEDEIPYPNLETRFYILSRVYSYIVENCPLLDIMEENHATKWLSFALKHFSRAARRKRFAFSEETQKRSVECIKRTLTYIYRAIEKFGVNAAIAALQEDILLSMFNVCHLFAFDEETRAEDYEPCLNNVGLVNYYCMVLESLRPMMYYHKVANLFTRSFKRISSQRELYSQFLEITSTSGDFSALGEAWRSILTRSSKMKKQRRVFRQFWDMKAICNNSECRSEGKIMNSTLHRCSRCMLKIYCSEECQKNDWKNHGHRKLCDPASQRSRLSFRVSDSDRSFLQCMVIAQLRFERKVLIEKKQRLFSNLPSSSSQTKAAIYIVNFAAGSETGRLTTLEAYQSGKTPASYLQRDVLTRISRMARGLEGGDPSKLVIAHALFMGTLSTPCSVVVAWRLDNDNPKSALIIL</sequence>
<keyword evidence="3" id="KW-0862">Zinc</keyword>
<evidence type="ECO:0000256" key="3">
    <source>
        <dbReference type="ARBA" id="ARBA00022833"/>
    </source>
</evidence>
<dbReference type="SUPFAM" id="SSF144232">
    <property type="entry name" value="HIT/MYND zinc finger-like"/>
    <property type="match status" value="1"/>
</dbReference>
<dbReference type="InterPro" id="IPR002893">
    <property type="entry name" value="Znf_MYND"/>
</dbReference>
<dbReference type="Pfam" id="PF01753">
    <property type="entry name" value="zf-MYND"/>
    <property type="match status" value="1"/>
</dbReference>
<evidence type="ECO:0000313" key="6">
    <source>
        <dbReference type="EMBL" id="KAK7448866.1"/>
    </source>
</evidence>
<accession>A0ABR1J385</accession>
<dbReference type="EMBL" id="JBANRG010000037">
    <property type="protein sequence ID" value="KAK7448866.1"/>
    <property type="molecule type" value="Genomic_DNA"/>
</dbReference>
<evidence type="ECO:0000256" key="1">
    <source>
        <dbReference type="ARBA" id="ARBA00022723"/>
    </source>
</evidence>
<gene>
    <name evidence="6" type="ORF">VKT23_013596</name>
</gene>
<evidence type="ECO:0000313" key="7">
    <source>
        <dbReference type="Proteomes" id="UP001498398"/>
    </source>
</evidence>
<dbReference type="Gene3D" id="6.10.140.2220">
    <property type="match status" value="1"/>
</dbReference>
<dbReference type="PROSITE" id="PS50865">
    <property type="entry name" value="ZF_MYND_2"/>
    <property type="match status" value="1"/>
</dbReference>
<keyword evidence="7" id="KW-1185">Reference proteome</keyword>
<reference evidence="6 7" key="1">
    <citation type="submission" date="2024-01" db="EMBL/GenBank/DDBJ databases">
        <title>A draft genome for the cacao thread blight pathogen Marasmiellus scandens.</title>
        <authorList>
            <person name="Baruah I.K."/>
            <person name="Leung J."/>
            <person name="Bukari Y."/>
            <person name="Amoako-Attah I."/>
            <person name="Meinhardt L.W."/>
            <person name="Bailey B.A."/>
            <person name="Cohen S.P."/>
        </authorList>
    </citation>
    <scope>NUCLEOTIDE SEQUENCE [LARGE SCALE GENOMIC DNA]</scope>
    <source>
        <strain evidence="6 7">GH-19</strain>
    </source>
</reference>
<evidence type="ECO:0000256" key="4">
    <source>
        <dbReference type="PROSITE-ProRule" id="PRU00134"/>
    </source>
</evidence>
<keyword evidence="1" id="KW-0479">Metal-binding</keyword>
<organism evidence="6 7">
    <name type="scientific">Marasmiellus scandens</name>
    <dbReference type="NCBI Taxonomy" id="2682957"/>
    <lineage>
        <taxon>Eukaryota</taxon>
        <taxon>Fungi</taxon>
        <taxon>Dikarya</taxon>
        <taxon>Basidiomycota</taxon>
        <taxon>Agaricomycotina</taxon>
        <taxon>Agaricomycetes</taxon>
        <taxon>Agaricomycetidae</taxon>
        <taxon>Agaricales</taxon>
        <taxon>Marasmiineae</taxon>
        <taxon>Omphalotaceae</taxon>
        <taxon>Marasmiellus</taxon>
    </lineage>
</organism>
<evidence type="ECO:0000256" key="2">
    <source>
        <dbReference type="ARBA" id="ARBA00022771"/>
    </source>
</evidence>
<keyword evidence="2 4" id="KW-0863">Zinc-finger</keyword>
<comment type="caution">
    <text evidence="6">The sequence shown here is derived from an EMBL/GenBank/DDBJ whole genome shotgun (WGS) entry which is preliminary data.</text>
</comment>
<proteinExistence type="predicted"/>